<protein>
    <submittedName>
        <fullName evidence="1">Uncharacterized protein</fullName>
    </submittedName>
</protein>
<accession>A0ACC3BJ38</accession>
<name>A0ACC3BJ38_PYRYE</name>
<dbReference type="EMBL" id="CM020618">
    <property type="protein sequence ID" value="KAK1857784.1"/>
    <property type="molecule type" value="Genomic_DNA"/>
</dbReference>
<sequence length="493" mass="50401">MLGRDCPPLPFALAPTALAAVPLVGPHPAPARRTSPRRCDDYLRHHRLQGGTLVPVAAAAPLHGLFVGAVTACLSSPPPPPRPGGPSLPSSIAPRGSPSPAAPFRGRAHSPPPLFFFLSACLYSCCAMDPSPPPPPPPAAADGTPRVVAEAATTAPDGAVTVTRVATATRPPPPPPQVIGIVGFGNFGQFLAATFVKQGHKVIGMSRGDYSAAATELGASYTRDAAVLVAAKPQVVIFCTSIMSLAMVLKAFPLAALADTLVVDVLSVKVHAAALLTELLPAAADILCTHPMFGPESGRAGWGGLPFVYDRLRVRDGPRCDRFLAVWAAEGCRMVEMSVSTHDAYAASTQFITHTTGRLLAGLGVGGTPINTKGYESLLGVVDTTIKDSFDLYYGLYKYNPMARAQLDRLEASFAAIRSRLDACEAAEADVAAQGAAAAKHDAAPPVADAPPPPASACNGGTAADAAAAAATTATTADTPAEGAPKETVGAAV</sequence>
<gene>
    <name evidence="1" type="ORF">I4F81_000399</name>
</gene>
<reference evidence="1" key="1">
    <citation type="submission" date="2019-11" db="EMBL/GenBank/DDBJ databases">
        <title>Nori genome reveals adaptations in red seaweeds to the harsh intertidal environment.</title>
        <authorList>
            <person name="Wang D."/>
            <person name="Mao Y."/>
        </authorList>
    </citation>
    <scope>NUCLEOTIDE SEQUENCE</scope>
    <source>
        <tissue evidence="1">Gametophyte</tissue>
    </source>
</reference>
<dbReference type="Proteomes" id="UP000798662">
    <property type="component" value="Chromosome 1"/>
</dbReference>
<comment type="caution">
    <text evidence="1">The sequence shown here is derived from an EMBL/GenBank/DDBJ whole genome shotgun (WGS) entry which is preliminary data.</text>
</comment>
<evidence type="ECO:0000313" key="2">
    <source>
        <dbReference type="Proteomes" id="UP000798662"/>
    </source>
</evidence>
<keyword evidence="2" id="KW-1185">Reference proteome</keyword>
<organism evidence="1 2">
    <name type="scientific">Pyropia yezoensis</name>
    <name type="common">Susabi-nori</name>
    <name type="synonym">Porphyra yezoensis</name>
    <dbReference type="NCBI Taxonomy" id="2788"/>
    <lineage>
        <taxon>Eukaryota</taxon>
        <taxon>Rhodophyta</taxon>
        <taxon>Bangiophyceae</taxon>
        <taxon>Bangiales</taxon>
        <taxon>Bangiaceae</taxon>
        <taxon>Pyropia</taxon>
    </lineage>
</organism>
<proteinExistence type="predicted"/>
<evidence type="ECO:0000313" key="1">
    <source>
        <dbReference type="EMBL" id="KAK1857784.1"/>
    </source>
</evidence>